<feature type="transmembrane region" description="Helical" evidence="7">
    <location>
        <begin position="49"/>
        <end position="74"/>
    </location>
</feature>
<keyword evidence="4 7" id="KW-0812">Transmembrane</keyword>
<protein>
    <submittedName>
        <fullName evidence="10">Inner membrane transport protein YajR</fullName>
    </submittedName>
    <submittedName>
        <fullName evidence="9">MFS transporter</fullName>
    </submittedName>
</protein>
<evidence type="ECO:0000256" key="5">
    <source>
        <dbReference type="ARBA" id="ARBA00022989"/>
    </source>
</evidence>
<proteinExistence type="predicted"/>
<keyword evidence="3" id="KW-1003">Cell membrane</keyword>
<evidence type="ECO:0000313" key="10">
    <source>
        <dbReference type="EMBL" id="TWL27505.1"/>
    </source>
</evidence>
<name>A0A415J930_BACLI</name>
<keyword evidence="2" id="KW-0813">Transport</keyword>
<reference evidence="9 12" key="2">
    <citation type="submission" date="2020-12" db="EMBL/GenBank/DDBJ databases">
        <title>FDA dAtabase for Regulatory Grade micrObial Sequences (FDA-ARGOS): Supporting development and validation of Infectious Disease Dx tests.</title>
        <authorList>
            <person name="Nelson B."/>
            <person name="Plummer A."/>
            <person name="Tallon L."/>
            <person name="Sadzewicz L."/>
            <person name="Zhao X."/>
            <person name="Boylan J."/>
            <person name="Ott S."/>
            <person name="Bowen H."/>
            <person name="Vavikolanu K."/>
            <person name="Mehta A."/>
            <person name="Aluvathingal J."/>
            <person name="Nadendla S."/>
            <person name="Myers T."/>
            <person name="Yan Y."/>
            <person name="Sichtig H."/>
        </authorList>
    </citation>
    <scope>NUCLEOTIDE SEQUENCE [LARGE SCALE GENOMIC DNA]</scope>
    <source>
        <strain evidence="9 12">FDAARGOS_923</strain>
    </source>
</reference>
<keyword evidence="6 7" id="KW-0472">Membrane</keyword>
<dbReference type="InterPro" id="IPR036259">
    <property type="entry name" value="MFS_trans_sf"/>
</dbReference>
<gene>
    <name evidence="10" type="ORF">CHCC16736_2826</name>
    <name evidence="9" type="ORF">I6G80_04670</name>
</gene>
<dbReference type="Proteomes" id="UP000435910">
    <property type="component" value="Unassembled WGS sequence"/>
</dbReference>
<dbReference type="EMBL" id="NILC01000023">
    <property type="protein sequence ID" value="TWL27505.1"/>
    <property type="molecule type" value="Genomic_DNA"/>
</dbReference>
<dbReference type="Proteomes" id="UP000595038">
    <property type="component" value="Chromosome"/>
</dbReference>
<evidence type="ECO:0000313" key="11">
    <source>
        <dbReference type="Proteomes" id="UP000435910"/>
    </source>
</evidence>
<feature type="domain" description="Major facilitator superfamily (MFS) profile" evidence="8">
    <location>
        <begin position="18"/>
        <end position="396"/>
    </location>
</feature>
<feature type="transmembrane region" description="Helical" evidence="7">
    <location>
        <begin position="171"/>
        <end position="192"/>
    </location>
</feature>
<feature type="transmembrane region" description="Helical" evidence="7">
    <location>
        <begin position="109"/>
        <end position="131"/>
    </location>
</feature>
<dbReference type="GO" id="GO:0005886">
    <property type="term" value="C:plasma membrane"/>
    <property type="evidence" value="ECO:0007669"/>
    <property type="project" value="UniProtKB-SubCell"/>
</dbReference>
<feature type="transmembrane region" description="Helical" evidence="7">
    <location>
        <begin position="373"/>
        <end position="391"/>
    </location>
</feature>
<keyword evidence="5 7" id="KW-1133">Transmembrane helix</keyword>
<evidence type="ECO:0000256" key="4">
    <source>
        <dbReference type="ARBA" id="ARBA00022692"/>
    </source>
</evidence>
<organism evidence="10 11">
    <name type="scientific">Bacillus licheniformis</name>
    <dbReference type="NCBI Taxonomy" id="1402"/>
    <lineage>
        <taxon>Bacteria</taxon>
        <taxon>Bacillati</taxon>
        <taxon>Bacillota</taxon>
        <taxon>Bacilli</taxon>
        <taxon>Bacillales</taxon>
        <taxon>Bacillaceae</taxon>
        <taxon>Bacillus</taxon>
    </lineage>
</organism>
<accession>A0A415J930</accession>
<evidence type="ECO:0000256" key="3">
    <source>
        <dbReference type="ARBA" id="ARBA00022475"/>
    </source>
</evidence>
<evidence type="ECO:0000259" key="8">
    <source>
        <dbReference type="PROSITE" id="PS50850"/>
    </source>
</evidence>
<feature type="transmembrane region" description="Helical" evidence="7">
    <location>
        <begin position="283"/>
        <end position="299"/>
    </location>
</feature>
<feature type="transmembrane region" description="Helical" evidence="7">
    <location>
        <begin position="221"/>
        <end position="243"/>
    </location>
</feature>
<reference evidence="10 11" key="1">
    <citation type="submission" date="2019-06" db="EMBL/GenBank/DDBJ databases">
        <title>Genome sequence analysis of &gt;100 Bacillus licheniformis strains suggests intrinsic resistance to this species.</title>
        <authorList>
            <person name="Wels M."/>
            <person name="Siezen R.J."/>
            <person name="Johansen E."/>
            <person name="Stuer-Lauridsen B."/>
            <person name="Bjerre K."/>
            <person name="Nielsen B.K.K."/>
        </authorList>
    </citation>
    <scope>NUCLEOTIDE SEQUENCE [LARGE SCALE GENOMIC DNA]</scope>
    <source>
        <strain evidence="10 11">BAC-16736</strain>
    </source>
</reference>
<feature type="transmembrane region" description="Helical" evidence="7">
    <location>
        <begin position="143"/>
        <end position="165"/>
    </location>
</feature>
<dbReference type="InterPro" id="IPR011701">
    <property type="entry name" value="MFS"/>
</dbReference>
<dbReference type="RefSeq" id="WP_003186340.1">
    <property type="nucleotide sequence ID" value="NZ_CAJCKC010000009.1"/>
</dbReference>
<feature type="transmembrane region" description="Helical" evidence="7">
    <location>
        <begin position="21"/>
        <end position="43"/>
    </location>
</feature>
<evidence type="ECO:0000256" key="7">
    <source>
        <dbReference type="SAM" id="Phobius"/>
    </source>
</evidence>
<dbReference type="PANTHER" id="PTHR23517">
    <property type="entry name" value="RESISTANCE PROTEIN MDTM, PUTATIVE-RELATED-RELATED"/>
    <property type="match status" value="1"/>
</dbReference>
<dbReference type="InterPro" id="IPR020846">
    <property type="entry name" value="MFS_dom"/>
</dbReference>
<feature type="transmembrane region" description="Helical" evidence="7">
    <location>
        <begin position="86"/>
        <end position="103"/>
    </location>
</feature>
<dbReference type="GO" id="GO:0022857">
    <property type="term" value="F:transmembrane transporter activity"/>
    <property type="evidence" value="ECO:0007669"/>
    <property type="project" value="InterPro"/>
</dbReference>
<feature type="transmembrane region" description="Helical" evidence="7">
    <location>
        <begin position="340"/>
        <end position="361"/>
    </location>
</feature>
<dbReference type="PANTHER" id="PTHR23517:SF3">
    <property type="entry name" value="INTEGRAL MEMBRANE TRANSPORT PROTEIN"/>
    <property type="match status" value="1"/>
</dbReference>
<evidence type="ECO:0000313" key="12">
    <source>
        <dbReference type="Proteomes" id="UP000595038"/>
    </source>
</evidence>
<dbReference type="InterPro" id="IPR050171">
    <property type="entry name" value="MFS_Transporters"/>
</dbReference>
<feature type="transmembrane region" description="Helical" evidence="7">
    <location>
        <begin position="305"/>
        <end position="328"/>
    </location>
</feature>
<evidence type="ECO:0000256" key="6">
    <source>
        <dbReference type="ARBA" id="ARBA00023136"/>
    </source>
</evidence>
<evidence type="ECO:0000313" key="9">
    <source>
        <dbReference type="EMBL" id="QPR73563.1"/>
    </source>
</evidence>
<dbReference type="Gene3D" id="1.20.1250.20">
    <property type="entry name" value="MFS general substrate transporter like domains"/>
    <property type="match status" value="1"/>
</dbReference>
<dbReference type="AlphaFoldDB" id="A0A415J930"/>
<sequence length="417" mass="46765">MERQKQIVYEEKQILRKDHMIFWGAVFCFWFATYIYVPVFGLYLDNIGFSYSAIGIVLGSYGVTQILLRFPFGILSDVLSPLRKQLLISGFAMSLLSCCIFLLSDSFIMVITARLLAGMTAAMWVMATVLYSQYFTKDQSSKAMGILQFLTVLPQFISMAVSGYLVHLFGWMFPFWIGVAVSCIGLILSFYIKDNGPRHTAKGMALSDYVKQTLRLPDLKAITTLSFLAHAVLFMTVFGFTPIYAESVGIDEKQLIWVMFAFFVPQTLASVWCIFYKVKAADALIWISYVITAVFFCLLPFAETLFAVCIVHAVTGLTLGFIFPLLVSKVVQLGTPQLKMSVMGFYQSFYALGFFLGPVVAGKVAELFGLPEVFWFAGALSLAAACIMLFSKQFRIFTAGRRDKSSNIVQPTKVFRK</sequence>
<evidence type="ECO:0000256" key="2">
    <source>
        <dbReference type="ARBA" id="ARBA00022448"/>
    </source>
</evidence>
<comment type="subcellular location">
    <subcellularLocation>
        <location evidence="1">Cell membrane</location>
        <topology evidence="1">Multi-pass membrane protein</topology>
    </subcellularLocation>
</comment>
<dbReference type="SUPFAM" id="SSF103473">
    <property type="entry name" value="MFS general substrate transporter"/>
    <property type="match status" value="1"/>
</dbReference>
<feature type="transmembrane region" description="Helical" evidence="7">
    <location>
        <begin position="255"/>
        <end position="276"/>
    </location>
</feature>
<dbReference type="PROSITE" id="PS50850">
    <property type="entry name" value="MFS"/>
    <property type="match status" value="1"/>
</dbReference>
<dbReference type="EMBL" id="CP065647">
    <property type="protein sequence ID" value="QPR73563.1"/>
    <property type="molecule type" value="Genomic_DNA"/>
</dbReference>
<dbReference type="Pfam" id="PF07690">
    <property type="entry name" value="MFS_1"/>
    <property type="match status" value="1"/>
</dbReference>
<evidence type="ECO:0000256" key="1">
    <source>
        <dbReference type="ARBA" id="ARBA00004651"/>
    </source>
</evidence>